<proteinExistence type="predicted"/>
<dbReference type="InterPro" id="IPR050302">
    <property type="entry name" value="Rab_GAP_TBC_domain"/>
</dbReference>
<dbReference type="Gene3D" id="1.10.8.270">
    <property type="entry name" value="putative rabgap domain of human tbc1 domain family member 14 like domains"/>
    <property type="match status" value="1"/>
</dbReference>
<organism evidence="3 4">
    <name type="scientific">Rickenella mellea</name>
    <dbReference type="NCBI Taxonomy" id="50990"/>
    <lineage>
        <taxon>Eukaryota</taxon>
        <taxon>Fungi</taxon>
        <taxon>Dikarya</taxon>
        <taxon>Basidiomycota</taxon>
        <taxon>Agaricomycotina</taxon>
        <taxon>Agaricomycetes</taxon>
        <taxon>Hymenochaetales</taxon>
        <taxon>Rickenellaceae</taxon>
        <taxon>Rickenella</taxon>
    </lineage>
</organism>
<dbReference type="OrthoDB" id="289721at2759"/>
<feature type="domain" description="Rab-GAP TBC" evidence="2">
    <location>
        <begin position="297"/>
        <end position="496"/>
    </location>
</feature>
<protein>
    <submittedName>
        <fullName evidence="3">RabGAP/TBC</fullName>
    </submittedName>
</protein>
<feature type="compositionally biased region" description="Acidic residues" evidence="1">
    <location>
        <begin position="27"/>
        <end position="37"/>
    </location>
</feature>
<dbReference type="VEuPathDB" id="FungiDB:BD410DRAFT_824804"/>
<reference evidence="3 4" key="1">
    <citation type="submission" date="2018-06" db="EMBL/GenBank/DDBJ databases">
        <title>A transcriptomic atlas of mushroom development highlights an independent origin of complex multicellularity.</title>
        <authorList>
            <consortium name="DOE Joint Genome Institute"/>
            <person name="Krizsan K."/>
            <person name="Almasi E."/>
            <person name="Merenyi Z."/>
            <person name="Sahu N."/>
            <person name="Viragh M."/>
            <person name="Koszo T."/>
            <person name="Mondo S."/>
            <person name="Kiss B."/>
            <person name="Balint B."/>
            <person name="Kues U."/>
            <person name="Barry K."/>
            <person name="Hegedus J.C."/>
            <person name="Henrissat B."/>
            <person name="Johnson J."/>
            <person name="Lipzen A."/>
            <person name="Ohm R."/>
            <person name="Nagy I."/>
            <person name="Pangilinan J."/>
            <person name="Yan J."/>
            <person name="Xiong Y."/>
            <person name="Grigoriev I.V."/>
            <person name="Hibbett D.S."/>
            <person name="Nagy L.G."/>
        </authorList>
    </citation>
    <scope>NUCLEOTIDE SEQUENCE [LARGE SCALE GENOMIC DNA]</scope>
    <source>
        <strain evidence="3 4">SZMC22713</strain>
    </source>
</reference>
<dbReference type="SUPFAM" id="SSF47923">
    <property type="entry name" value="Ypt/Rab-GAP domain of gyp1p"/>
    <property type="match status" value="2"/>
</dbReference>
<dbReference type="GO" id="GO:0005096">
    <property type="term" value="F:GTPase activator activity"/>
    <property type="evidence" value="ECO:0007669"/>
    <property type="project" value="TreeGrafter"/>
</dbReference>
<dbReference type="PANTHER" id="PTHR47219">
    <property type="entry name" value="RAB GTPASE-ACTIVATING PROTEIN 1-LIKE"/>
    <property type="match status" value="1"/>
</dbReference>
<dbReference type="PROSITE" id="PS50086">
    <property type="entry name" value="TBC_RABGAP"/>
    <property type="match status" value="1"/>
</dbReference>
<name>A0A4Y7QL16_9AGAM</name>
<feature type="compositionally biased region" description="Polar residues" evidence="1">
    <location>
        <begin position="75"/>
        <end position="116"/>
    </location>
</feature>
<dbReference type="Pfam" id="PF00566">
    <property type="entry name" value="RabGAP-TBC"/>
    <property type="match status" value="1"/>
</dbReference>
<dbReference type="SMART" id="SM00164">
    <property type="entry name" value="TBC"/>
    <property type="match status" value="1"/>
</dbReference>
<dbReference type="InterPro" id="IPR035969">
    <property type="entry name" value="Rab-GAP_TBC_sf"/>
</dbReference>
<dbReference type="STRING" id="50990.A0A4Y7QL16"/>
<evidence type="ECO:0000313" key="4">
    <source>
        <dbReference type="Proteomes" id="UP000294933"/>
    </source>
</evidence>
<evidence type="ECO:0000313" key="3">
    <source>
        <dbReference type="EMBL" id="TDL28056.1"/>
    </source>
</evidence>
<dbReference type="Gene3D" id="1.10.10.750">
    <property type="entry name" value="Ypt/Rab-GAP domain of gyp1p, domain 1"/>
    <property type="match status" value="1"/>
</dbReference>
<feature type="compositionally biased region" description="Basic and acidic residues" evidence="1">
    <location>
        <begin position="49"/>
        <end position="66"/>
    </location>
</feature>
<feature type="region of interest" description="Disordered" evidence="1">
    <location>
        <begin position="150"/>
        <end position="208"/>
    </location>
</feature>
<dbReference type="Proteomes" id="UP000294933">
    <property type="component" value="Unassembled WGS sequence"/>
</dbReference>
<feature type="region of interest" description="Disordered" evidence="1">
    <location>
        <begin position="21"/>
        <end position="130"/>
    </location>
</feature>
<keyword evidence="4" id="KW-1185">Reference proteome</keyword>
<evidence type="ECO:0000259" key="2">
    <source>
        <dbReference type="PROSITE" id="PS50086"/>
    </source>
</evidence>
<dbReference type="GO" id="GO:0031267">
    <property type="term" value="F:small GTPase binding"/>
    <property type="evidence" value="ECO:0007669"/>
    <property type="project" value="TreeGrafter"/>
</dbReference>
<evidence type="ECO:0000256" key="1">
    <source>
        <dbReference type="SAM" id="MobiDB-lite"/>
    </source>
</evidence>
<sequence>MTEISHTGKNVQEVVLERESRITTFTTDDDDAFSEGGDDARFEFNSTAIREELERNFRTRHEHTEEGEGESSTHANNSQDPDASVSSLDIDGSDNSSQSTQGSHPRLNDIQNSNLEDVSLSPPVSAHHEASLAIPPVTVVKDADRASAHISTTSEIPPTSPTRPVSTPPIPPSKTPASDGEPDAPPSPGSRQAQETPMHRPTRSFGPSALEKVISKTRPSFLPPKPKDEDNRHLADWEKMMKLSRLAEEKRRKALQERRLAREKEVESSTEIWEKEVLPDWRHAVKTPRLRQLWWNGIPPKLRSQLWEKALGNALALSKDTYRTCVARAKRALSTNSFPTTMLNLIEEDIGTTLPDLRLFLPNTGPLHQDLKDLLCAWVVSRSDEGLGYVTGASKIAAMFLLNMNPPAAFLCMRNLLERHCMRSFYGGLSAKEDVEAYYRIFDTLLADGMPKIYFNFKQHQISPVAYLPDWILPVFLDHLPLEACARIWDVLILEGDSFLFRAALAMLGVLEPRLFFPDRTELLGILRGENKAALEVAKRDSLALEGGKYAIYGIDEEVLWERIIELEDWWKDSTWARLIQRELPDL</sequence>
<accession>A0A4Y7QL16</accession>
<dbReference type="PANTHER" id="PTHR47219:SF15">
    <property type="entry name" value="TBC1 DOMAIN FAMILY MEMBER 12 ISOFORM X1"/>
    <property type="match status" value="1"/>
</dbReference>
<dbReference type="InterPro" id="IPR000195">
    <property type="entry name" value="Rab-GAP-TBC_dom"/>
</dbReference>
<feature type="compositionally biased region" description="Pro residues" evidence="1">
    <location>
        <begin position="158"/>
        <end position="174"/>
    </location>
</feature>
<dbReference type="Gene3D" id="1.10.472.80">
    <property type="entry name" value="Ypt/Rab-GAP domain of gyp1p, domain 3"/>
    <property type="match status" value="1"/>
</dbReference>
<gene>
    <name evidence="3" type="ORF">BD410DRAFT_824804</name>
</gene>
<dbReference type="AlphaFoldDB" id="A0A4Y7QL16"/>
<dbReference type="EMBL" id="ML170158">
    <property type="protein sequence ID" value="TDL28056.1"/>
    <property type="molecule type" value="Genomic_DNA"/>
</dbReference>